<evidence type="ECO:0000256" key="4">
    <source>
        <dbReference type="ARBA" id="ARBA00022597"/>
    </source>
</evidence>
<evidence type="ECO:0000256" key="6">
    <source>
        <dbReference type="ARBA" id="ARBA00022989"/>
    </source>
</evidence>
<dbReference type="InterPro" id="IPR003352">
    <property type="entry name" value="PTS_EIIC"/>
</dbReference>
<organism evidence="11 12">
    <name type="scientific">Lactobacillus melliventris</name>
    <dbReference type="NCBI Taxonomy" id="1218507"/>
    <lineage>
        <taxon>Bacteria</taxon>
        <taxon>Bacillati</taxon>
        <taxon>Bacillota</taxon>
        <taxon>Bacilli</taxon>
        <taxon>Lactobacillales</taxon>
        <taxon>Lactobacillaceae</taxon>
        <taxon>Lactobacillus</taxon>
    </lineage>
</organism>
<dbReference type="PANTHER" id="PTHR33989:SF4">
    <property type="entry name" value="PTS SYSTEM N,N'-DIACETYLCHITOBIOSE-SPECIFIC EIIC COMPONENT"/>
    <property type="match status" value="1"/>
</dbReference>
<dbReference type="GO" id="GO:0008982">
    <property type="term" value="F:protein-N(PI)-phosphohistidine-sugar phosphotransferase activity"/>
    <property type="evidence" value="ECO:0007669"/>
    <property type="project" value="UniProtKB-UniRule"/>
</dbReference>
<evidence type="ECO:0000256" key="2">
    <source>
        <dbReference type="ARBA" id="ARBA00022448"/>
    </source>
</evidence>
<comment type="caution">
    <text evidence="11">The sequence shown here is derived from an EMBL/GenBank/DDBJ whole genome shotgun (WGS) entry which is preliminary data.</text>
</comment>
<evidence type="ECO:0000256" key="5">
    <source>
        <dbReference type="ARBA" id="ARBA00022692"/>
    </source>
</evidence>
<proteinExistence type="predicted"/>
<dbReference type="InterPro" id="IPR004796">
    <property type="entry name" value="PTS_IIC_cello"/>
</dbReference>
<protein>
    <recommendedName>
        <fullName evidence="8">Permease IIC component</fullName>
    </recommendedName>
</protein>
<keyword evidence="3 8" id="KW-1003">Cell membrane</keyword>
<evidence type="ECO:0000256" key="3">
    <source>
        <dbReference type="ARBA" id="ARBA00022475"/>
    </source>
</evidence>
<feature type="transmembrane region" description="Helical" evidence="9">
    <location>
        <begin position="104"/>
        <end position="122"/>
    </location>
</feature>
<feature type="transmembrane region" description="Helical" evidence="9">
    <location>
        <begin position="393"/>
        <end position="411"/>
    </location>
</feature>
<comment type="subcellular location">
    <subcellularLocation>
        <location evidence="1">Cell membrane</location>
        <topology evidence="1">Multi-pass membrane protein</topology>
    </subcellularLocation>
</comment>
<dbReference type="PANTHER" id="PTHR33989">
    <property type="match status" value="1"/>
</dbReference>
<comment type="function">
    <text evidence="8">The phosphoenolpyruvate-dependent sugar phosphotransferase system (PTS), a major carbohydrate active -transport system, catalyzes the phosphorylation of incoming sugar substrates concomitant with their translocation across the cell membrane.</text>
</comment>
<evidence type="ECO:0000259" key="10">
    <source>
        <dbReference type="PROSITE" id="PS51105"/>
    </source>
</evidence>
<feature type="transmembrane region" description="Helical" evidence="9">
    <location>
        <begin position="223"/>
        <end position="243"/>
    </location>
</feature>
<accession>A0A0F4LJ01</accession>
<name>A0A0F4LJ01_9LACO</name>
<reference evidence="11 12" key="1">
    <citation type="submission" date="2015-01" db="EMBL/GenBank/DDBJ databases">
        <title>Comparative genomics of the lactic acid bacteria isolated from the honey bee gut.</title>
        <authorList>
            <person name="Ellegaard K.M."/>
            <person name="Tamarit D."/>
            <person name="Javelind E."/>
            <person name="Olofsson T."/>
            <person name="Andersson S.G."/>
            <person name="Vasquez A."/>
        </authorList>
    </citation>
    <scope>NUCLEOTIDE SEQUENCE [LARGE SCALE GENOMIC DNA]</scope>
    <source>
        <strain evidence="11 12">Hma8</strain>
    </source>
</reference>
<evidence type="ECO:0000313" key="11">
    <source>
        <dbReference type="EMBL" id="KJY58545.1"/>
    </source>
</evidence>
<dbReference type="PIRSF" id="PIRSF006351">
    <property type="entry name" value="PTS_EIIC-Cellobiose"/>
    <property type="match status" value="1"/>
</dbReference>
<dbReference type="GO" id="GO:0009401">
    <property type="term" value="P:phosphoenolpyruvate-dependent sugar phosphotransferase system"/>
    <property type="evidence" value="ECO:0007669"/>
    <property type="project" value="InterPro"/>
</dbReference>
<dbReference type="STRING" id="1218507.JF74_00470"/>
<keyword evidence="2 8" id="KW-0813">Transport</keyword>
<feature type="transmembrane region" description="Helical" evidence="9">
    <location>
        <begin position="134"/>
        <end position="152"/>
    </location>
</feature>
<dbReference type="HOGENOM" id="CLU_029688_1_0_9"/>
<feature type="transmembrane region" description="Helical" evidence="9">
    <location>
        <begin position="363"/>
        <end position="381"/>
    </location>
</feature>
<dbReference type="GO" id="GO:1902815">
    <property type="term" value="P:N,N'-diacetylchitobiose import"/>
    <property type="evidence" value="ECO:0007669"/>
    <property type="project" value="TreeGrafter"/>
</dbReference>
<dbReference type="AlphaFoldDB" id="A0A0F4LJ01"/>
<keyword evidence="4 8" id="KW-0762">Sugar transport</keyword>
<feature type="transmembrane region" description="Helical" evidence="9">
    <location>
        <begin position="173"/>
        <end position="199"/>
    </location>
</feature>
<evidence type="ECO:0000256" key="1">
    <source>
        <dbReference type="ARBA" id="ARBA00004651"/>
    </source>
</evidence>
<evidence type="ECO:0000256" key="8">
    <source>
        <dbReference type="PIRNR" id="PIRNR006351"/>
    </source>
</evidence>
<dbReference type="InterPro" id="IPR051088">
    <property type="entry name" value="PTS_Sugar-EIIC/EIIB"/>
</dbReference>
<feature type="transmembrane region" description="Helical" evidence="9">
    <location>
        <begin position="250"/>
        <end position="269"/>
    </location>
</feature>
<feature type="transmembrane region" description="Helical" evidence="9">
    <location>
        <begin position="281"/>
        <end position="301"/>
    </location>
</feature>
<keyword evidence="6 9" id="KW-1133">Transmembrane helix</keyword>
<dbReference type="PROSITE" id="PS51105">
    <property type="entry name" value="PTS_EIIC_TYPE_3"/>
    <property type="match status" value="1"/>
</dbReference>
<feature type="transmembrane region" description="Helical" evidence="9">
    <location>
        <begin position="33"/>
        <end position="53"/>
    </location>
</feature>
<keyword evidence="5 9" id="KW-0812">Transmembrane</keyword>
<evidence type="ECO:0000256" key="7">
    <source>
        <dbReference type="ARBA" id="ARBA00023136"/>
    </source>
</evidence>
<keyword evidence="7 8" id="KW-0472">Membrane</keyword>
<gene>
    <name evidence="11" type="ORF">JF74_00470</name>
</gene>
<feature type="transmembrane region" description="Helical" evidence="9">
    <location>
        <begin position="313"/>
        <end position="332"/>
    </location>
</feature>
<dbReference type="Proteomes" id="UP000033531">
    <property type="component" value="Unassembled WGS sequence"/>
</dbReference>
<dbReference type="GO" id="GO:0005886">
    <property type="term" value="C:plasma membrane"/>
    <property type="evidence" value="ECO:0007669"/>
    <property type="project" value="UniProtKB-SubCell"/>
</dbReference>
<sequence length="428" mass="46848">MDSLFNSKFMQAINRAGQKLGSNKFVNALQSGMMSSMAVIMVGAIFQIIQSILGPSMLRILSVNNPWYGFLSLPYEFTMNFIAVWVVILMANQYAKNLKLKNNIITAIDATVIFFLMSAPVIPSKTGMVSLNTTYLGAQGLFVGFIIVGLVVKIEKFCSDHNIKIKMPEVVPAALQASFSAILPLLFEVVIFGVIFIIIEVGTRGQYNFASGIMAILEQPLKVLSSTPGIIIIDLIGLILWGFGIHGSMIIMTIMMPLWLQAAGVNAALHAAGKALKFNPVFLLAPFAAIGGAGNTFPLVLMGLRAKSKQIKAVSKAALIPGLFSINEPAIFGMPIMYNPIMIIPYVVNTLVVIIFYWLGFKLGILGLPFIPIMSLLPIGGSDYVTSLNIVNLIWPYLMIIPSGIIWYPFFKAYDKQLYEKEQSVSQN</sequence>
<feature type="transmembrane region" description="Helical" evidence="9">
    <location>
        <begin position="73"/>
        <end position="92"/>
    </location>
</feature>
<dbReference type="EMBL" id="JXLI01000003">
    <property type="protein sequence ID" value="KJY58545.1"/>
    <property type="molecule type" value="Genomic_DNA"/>
</dbReference>
<feature type="domain" description="PTS EIIC type-3" evidence="10">
    <location>
        <begin position="9"/>
        <end position="410"/>
    </location>
</feature>
<dbReference type="OrthoDB" id="1550290at2"/>
<dbReference type="Pfam" id="PF02378">
    <property type="entry name" value="PTS_EIIC"/>
    <property type="match status" value="1"/>
</dbReference>
<evidence type="ECO:0000256" key="9">
    <source>
        <dbReference type="SAM" id="Phobius"/>
    </source>
</evidence>
<dbReference type="PATRIC" id="fig|1218507.3.peg.201"/>
<dbReference type="InterPro" id="IPR004501">
    <property type="entry name" value="PTS_EIIC_3"/>
</dbReference>
<dbReference type="RefSeq" id="WP_046324014.1">
    <property type="nucleotide sequence ID" value="NZ_JBHTMT010000009.1"/>
</dbReference>
<evidence type="ECO:0000313" key="12">
    <source>
        <dbReference type="Proteomes" id="UP000033531"/>
    </source>
</evidence>